<proteinExistence type="predicted"/>
<reference evidence="1 2" key="1">
    <citation type="submission" date="2015-01" db="EMBL/GenBank/DDBJ databases">
        <authorList>
            <person name="Xiang T."/>
            <person name="Song Y."/>
            <person name="Huang L."/>
            <person name="Wang B."/>
            <person name="Wu P."/>
        </authorList>
    </citation>
    <scope>NUCLEOTIDE SEQUENCE [LARGE SCALE GENOMIC DNA]</scope>
    <source>
        <strain evidence="1 2">Cc12</strain>
    </source>
</reference>
<gene>
    <name evidence="1" type="ORF">CCAN12_810139</name>
</gene>
<dbReference type="GO" id="GO:0005829">
    <property type="term" value="C:cytosol"/>
    <property type="evidence" value="ECO:0007669"/>
    <property type="project" value="TreeGrafter"/>
</dbReference>
<dbReference type="AlphaFoldDB" id="A0A0B7HUV6"/>
<dbReference type="SUPFAM" id="SSF51556">
    <property type="entry name" value="Metallo-dependent hydrolases"/>
    <property type="match status" value="1"/>
</dbReference>
<sequence>MVFFDMHSHNLSEEENALVILNQYPLSAQTESFFSVGIHPWYLEDWEKQWTKMRPLASHQNCLAVGECGLDKNISTHFELQQEIFKKHIELSEELKKPLIIHCVKAYDEVIRLKKQYKPEQMWVIHGFRKNEKTALNLIKAGIKLSFGKALLSDESLQKTFRNLPQDSFFLETDNAHIPISHIYQKAIEIRQNLDDFTKMKMFFISE</sequence>
<dbReference type="Gene3D" id="3.20.20.140">
    <property type="entry name" value="Metal-dependent hydrolases"/>
    <property type="match status" value="1"/>
</dbReference>
<organism evidence="1 2">
    <name type="scientific">Capnocytophaga canimorsus</name>
    <dbReference type="NCBI Taxonomy" id="28188"/>
    <lineage>
        <taxon>Bacteria</taxon>
        <taxon>Pseudomonadati</taxon>
        <taxon>Bacteroidota</taxon>
        <taxon>Flavobacteriia</taxon>
        <taxon>Flavobacteriales</taxon>
        <taxon>Flavobacteriaceae</taxon>
        <taxon>Capnocytophaga</taxon>
    </lineage>
</organism>
<dbReference type="InterPro" id="IPR032466">
    <property type="entry name" value="Metal_Hydrolase"/>
</dbReference>
<dbReference type="Proteomes" id="UP000044026">
    <property type="component" value="Unassembled WGS sequence"/>
</dbReference>
<dbReference type="GO" id="GO:0016788">
    <property type="term" value="F:hydrolase activity, acting on ester bonds"/>
    <property type="evidence" value="ECO:0007669"/>
    <property type="project" value="InterPro"/>
</dbReference>
<dbReference type="InterPro" id="IPR001130">
    <property type="entry name" value="TatD-like"/>
</dbReference>
<dbReference type="EMBL" id="CDOE01000080">
    <property type="protein sequence ID" value="CEN41677.1"/>
    <property type="molecule type" value="Genomic_DNA"/>
</dbReference>
<evidence type="ECO:0000313" key="1">
    <source>
        <dbReference type="EMBL" id="CEN41677.1"/>
    </source>
</evidence>
<evidence type="ECO:0000313" key="2">
    <source>
        <dbReference type="Proteomes" id="UP000044026"/>
    </source>
</evidence>
<name>A0A0B7HUV6_9FLAO</name>
<dbReference type="Pfam" id="PF01026">
    <property type="entry name" value="TatD_DNase"/>
    <property type="match status" value="1"/>
</dbReference>
<dbReference type="GeneID" id="69580595"/>
<dbReference type="RefSeq" id="WP_052456205.1">
    <property type="nucleotide sequence ID" value="NZ_BOQJ01000027.1"/>
</dbReference>
<dbReference type="PANTHER" id="PTHR46124:SF3">
    <property type="entry name" value="HYDROLASE"/>
    <property type="match status" value="1"/>
</dbReference>
<accession>A0A0B7HUV6</accession>
<dbReference type="PANTHER" id="PTHR46124">
    <property type="entry name" value="D-AMINOACYL-TRNA DEACYLASE"/>
    <property type="match status" value="1"/>
</dbReference>
<protein>
    <submittedName>
        <fullName evidence="1">Uncharacterized protein</fullName>
    </submittedName>
</protein>